<dbReference type="EMBL" id="JBELOE010000259">
    <property type="protein sequence ID" value="MER2493307.1"/>
    <property type="molecule type" value="Genomic_DNA"/>
</dbReference>
<organism evidence="1 2">
    <name type="scientific">Catenovulum sediminis</name>
    <dbReference type="NCBI Taxonomy" id="1740262"/>
    <lineage>
        <taxon>Bacteria</taxon>
        <taxon>Pseudomonadati</taxon>
        <taxon>Pseudomonadota</taxon>
        <taxon>Gammaproteobacteria</taxon>
        <taxon>Alteromonadales</taxon>
        <taxon>Alteromonadaceae</taxon>
        <taxon>Catenovulum</taxon>
    </lineage>
</organism>
<name>A0ABV1RK37_9ALTE</name>
<evidence type="ECO:0000313" key="2">
    <source>
        <dbReference type="Proteomes" id="UP001467690"/>
    </source>
</evidence>
<gene>
    <name evidence="1" type="ORF">ABS311_15615</name>
</gene>
<evidence type="ECO:0000313" key="1">
    <source>
        <dbReference type="EMBL" id="MER2493307.1"/>
    </source>
</evidence>
<protein>
    <submittedName>
        <fullName evidence="1">STAS domain-containing protein</fullName>
    </submittedName>
</protein>
<dbReference type="Proteomes" id="UP001467690">
    <property type="component" value="Unassembled WGS sequence"/>
</dbReference>
<dbReference type="Gene3D" id="3.30.750.24">
    <property type="entry name" value="STAS domain"/>
    <property type="match status" value="1"/>
</dbReference>
<dbReference type="InterPro" id="IPR036513">
    <property type="entry name" value="STAS_dom_sf"/>
</dbReference>
<keyword evidence="2" id="KW-1185">Reference proteome</keyword>
<reference evidence="1 2" key="1">
    <citation type="submission" date="2024-06" db="EMBL/GenBank/DDBJ databases">
        <authorList>
            <person name="Chen R.Y."/>
        </authorList>
    </citation>
    <scope>NUCLEOTIDE SEQUENCE [LARGE SCALE GENOMIC DNA]</scope>
    <source>
        <strain evidence="1 2">D2</strain>
    </source>
</reference>
<accession>A0ABV1RK37</accession>
<dbReference type="RefSeq" id="WP_143870577.1">
    <property type="nucleotide sequence ID" value="NZ_CP041660.1"/>
</dbReference>
<sequence length="98" mass="10969">MIKLAEKQLNHQYWQLEGDLTRDSDLSYIPDAPCKDSCQVDVSLEDVGRIDTAGLAYLIKLKLQLADSNIQIKFIHGGKNLHKLAKLYGVQTLLGLSE</sequence>
<proteinExistence type="predicted"/>
<dbReference type="SUPFAM" id="SSF52091">
    <property type="entry name" value="SpoIIaa-like"/>
    <property type="match status" value="1"/>
</dbReference>
<comment type="caution">
    <text evidence="1">The sequence shown here is derived from an EMBL/GenBank/DDBJ whole genome shotgun (WGS) entry which is preliminary data.</text>
</comment>